<protein>
    <recommendedName>
        <fullName evidence="4">Reverse transcriptase zinc-binding domain-containing protein</fullName>
    </recommendedName>
</protein>
<feature type="region of interest" description="Disordered" evidence="1">
    <location>
        <begin position="1"/>
        <end position="20"/>
    </location>
</feature>
<evidence type="ECO:0008006" key="4">
    <source>
        <dbReference type="Google" id="ProtNLM"/>
    </source>
</evidence>
<dbReference type="EMBL" id="PQIB02000003">
    <property type="protein sequence ID" value="RLN28118.1"/>
    <property type="molecule type" value="Genomic_DNA"/>
</dbReference>
<dbReference type="AlphaFoldDB" id="A0A3L6SXI1"/>
<dbReference type="STRING" id="4540.A0A3L6SXI1"/>
<accession>A0A3L6SXI1</accession>
<organism evidence="2 3">
    <name type="scientific">Panicum miliaceum</name>
    <name type="common">Proso millet</name>
    <name type="synonym">Broomcorn millet</name>
    <dbReference type="NCBI Taxonomy" id="4540"/>
    <lineage>
        <taxon>Eukaryota</taxon>
        <taxon>Viridiplantae</taxon>
        <taxon>Streptophyta</taxon>
        <taxon>Embryophyta</taxon>
        <taxon>Tracheophyta</taxon>
        <taxon>Spermatophyta</taxon>
        <taxon>Magnoliopsida</taxon>
        <taxon>Liliopsida</taxon>
        <taxon>Poales</taxon>
        <taxon>Poaceae</taxon>
        <taxon>PACMAD clade</taxon>
        <taxon>Panicoideae</taxon>
        <taxon>Panicodae</taxon>
        <taxon>Paniceae</taxon>
        <taxon>Panicinae</taxon>
        <taxon>Panicum</taxon>
        <taxon>Panicum sect. Panicum</taxon>
    </lineage>
</organism>
<proteinExistence type="predicted"/>
<gene>
    <name evidence="2" type="ORF">C2845_PM05G23350</name>
</gene>
<keyword evidence="3" id="KW-1185">Reference proteome</keyword>
<reference evidence="3" key="1">
    <citation type="journal article" date="2019" name="Nat. Commun.">
        <title>The genome of broomcorn millet.</title>
        <authorList>
            <person name="Zou C."/>
            <person name="Miki D."/>
            <person name="Li D."/>
            <person name="Tang Q."/>
            <person name="Xiao L."/>
            <person name="Rajput S."/>
            <person name="Deng P."/>
            <person name="Jia W."/>
            <person name="Huang R."/>
            <person name="Zhang M."/>
            <person name="Sun Y."/>
            <person name="Hu J."/>
            <person name="Fu X."/>
            <person name="Schnable P.S."/>
            <person name="Li F."/>
            <person name="Zhang H."/>
            <person name="Feng B."/>
            <person name="Zhu X."/>
            <person name="Liu R."/>
            <person name="Schnable J.C."/>
            <person name="Zhu J.-K."/>
            <person name="Zhang H."/>
        </authorList>
    </citation>
    <scope>NUCLEOTIDE SEQUENCE [LARGE SCALE GENOMIC DNA]</scope>
</reference>
<dbReference type="Proteomes" id="UP000275267">
    <property type="component" value="Unassembled WGS sequence"/>
</dbReference>
<dbReference type="OrthoDB" id="692852at2759"/>
<evidence type="ECO:0000313" key="2">
    <source>
        <dbReference type="EMBL" id="RLN28118.1"/>
    </source>
</evidence>
<evidence type="ECO:0000256" key="1">
    <source>
        <dbReference type="SAM" id="MobiDB-lite"/>
    </source>
</evidence>
<sequence>MHCHQSKPSSAQSLNEPTSKKLHLQRPQIVYKPNNLKFGDICWFCDQEPETCDHILVNSTFANQVWWDAVSALDCTCSFSRSQLTLREWWTHCRQLQVKERRKDFDTLFMLIAWLLWKEWNDRLFDRRLSTTDQLLETVKTEVRLWVEAGARRLGCLKRE</sequence>
<name>A0A3L6SXI1_PANMI</name>
<evidence type="ECO:0000313" key="3">
    <source>
        <dbReference type="Proteomes" id="UP000275267"/>
    </source>
</evidence>
<feature type="compositionally biased region" description="Polar residues" evidence="1">
    <location>
        <begin position="1"/>
        <end position="17"/>
    </location>
</feature>
<comment type="caution">
    <text evidence="2">The sequence shown here is derived from an EMBL/GenBank/DDBJ whole genome shotgun (WGS) entry which is preliminary data.</text>
</comment>